<protein>
    <recommendedName>
        <fullName evidence="10">Type I restriction enzyme endonuclease subunit</fullName>
        <shortName evidence="10">R protein</shortName>
        <ecNumber evidence="10">3.1.21.3</ecNumber>
    </recommendedName>
</protein>
<evidence type="ECO:0000256" key="5">
    <source>
        <dbReference type="ARBA" id="ARBA00022747"/>
    </source>
</evidence>
<comment type="caution">
    <text evidence="12">The sequence shown here is derived from an EMBL/GenBank/DDBJ whole genome shotgun (WGS) entry which is preliminary data.</text>
</comment>
<dbReference type="InterPro" id="IPR041633">
    <property type="entry name" value="Polbeta"/>
</dbReference>
<dbReference type="GO" id="GO:0005524">
    <property type="term" value="F:ATP binding"/>
    <property type="evidence" value="ECO:0007669"/>
    <property type="project" value="UniProtKB-KW"/>
</dbReference>
<evidence type="ECO:0000256" key="10">
    <source>
        <dbReference type="RuleBase" id="RU364115"/>
    </source>
</evidence>
<comment type="catalytic activity">
    <reaction evidence="1 10">
        <text>Endonucleolytic cleavage of DNA to give random double-stranded fragments with terminal 5'-phosphates, ATP is simultaneously hydrolyzed.</text>
        <dbReference type="EC" id="3.1.21.3"/>
    </reaction>
</comment>
<dbReference type="GO" id="GO:0009035">
    <property type="term" value="F:type I site-specific deoxyribonuclease activity"/>
    <property type="evidence" value="ECO:0007669"/>
    <property type="project" value="UniProtKB-EC"/>
</dbReference>
<keyword evidence="8 10" id="KW-0067">ATP-binding</keyword>
<dbReference type="InterPro" id="IPR022625">
    <property type="entry name" value="TypeI_RM_Rsu_C"/>
</dbReference>
<comment type="subunit">
    <text evidence="10">The type I restriction/modification system is composed of three polypeptides R, M and S.</text>
</comment>
<evidence type="ECO:0000313" key="12">
    <source>
        <dbReference type="EMBL" id="NRQ43598.1"/>
    </source>
</evidence>
<dbReference type="EC" id="3.1.21.3" evidence="10"/>
<dbReference type="EMBL" id="JABSOD010000014">
    <property type="protein sequence ID" value="NRQ43598.1"/>
    <property type="molecule type" value="Genomic_DNA"/>
</dbReference>
<dbReference type="CDD" id="cd05403">
    <property type="entry name" value="NT_KNTase_like"/>
    <property type="match status" value="1"/>
</dbReference>
<keyword evidence="7 10" id="KW-0378">Hydrolase</keyword>
<dbReference type="Proteomes" id="UP000523161">
    <property type="component" value="Unassembled WGS sequence"/>
</dbReference>
<keyword evidence="6" id="KW-0255">Endonuclease</keyword>
<dbReference type="Gene3D" id="3.90.1570.50">
    <property type="match status" value="1"/>
</dbReference>
<dbReference type="InterPro" id="IPR051268">
    <property type="entry name" value="Type-I_R_enzyme_R_subunit"/>
</dbReference>
<dbReference type="CDD" id="cd22332">
    <property type="entry name" value="HsdR_N"/>
    <property type="match status" value="1"/>
</dbReference>
<dbReference type="PANTHER" id="PTHR30195:SF16">
    <property type="entry name" value="TYPE I RESTRICTION ENZYME ENDONUCLEASE SUBUNIT"/>
    <property type="match status" value="1"/>
</dbReference>
<evidence type="ECO:0000256" key="4">
    <source>
        <dbReference type="ARBA" id="ARBA00022741"/>
    </source>
</evidence>
<dbReference type="InterPro" id="IPR055180">
    <property type="entry name" value="HsdR_RecA-like_helicase_dom_2"/>
</dbReference>
<dbReference type="Gene3D" id="3.40.50.300">
    <property type="entry name" value="P-loop containing nucleotide triphosphate hydrolases"/>
    <property type="match status" value="2"/>
</dbReference>
<evidence type="ECO:0000259" key="11">
    <source>
        <dbReference type="PROSITE" id="PS51192"/>
    </source>
</evidence>
<keyword evidence="3" id="KW-0540">Nuclease</keyword>
<dbReference type="RefSeq" id="WP_173501835.1">
    <property type="nucleotide sequence ID" value="NZ_JABSOD010000014.1"/>
</dbReference>
<evidence type="ECO:0000256" key="8">
    <source>
        <dbReference type="ARBA" id="ARBA00022840"/>
    </source>
</evidence>
<dbReference type="SMART" id="SM00487">
    <property type="entry name" value="DEXDc"/>
    <property type="match status" value="1"/>
</dbReference>
<dbReference type="Pfam" id="PF22679">
    <property type="entry name" value="T1R_D3-like"/>
    <property type="match status" value="1"/>
</dbReference>
<keyword evidence="4 10" id="KW-0547">Nucleotide-binding</keyword>
<keyword evidence="9 10" id="KW-0238">DNA-binding</keyword>
<proteinExistence type="inferred from homology"/>
<accession>A0A7Y5ASA2</accession>
<evidence type="ECO:0000256" key="2">
    <source>
        <dbReference type="ARBA" id="ARBA00008598"/>
    </source>
</evidence>
<dbReference type="NCBIfam" id="TIGR00348">
    <property type="entry name" value="hsdR"/>
    <property type="match status" value="1"/>
</dbReference>
<gene>
    <name evidence="12" type="ORF">HRH59_13675</name>
</gene>
<dbReference type="InterPro" id="IPR040980">
    <property type="entry name" value="SWI2_SNF2"/>
</dbReference>
<dbReference type="InterPro" id="IPR027417">
    <property type="entry name" value="P-loop_NTPase"/>
</dbReference>
<name>A0A7Y5ASA2_9GAMM</name>
<comment type="similarity">
    <text evidence="2 10">Belongs to the HsdR family.</text>
</comment>
<dbReference type="GO" id="GO:0009307">
    <property type="term" value="P:DNA restriction-modification system"/>
    <property type="evidence" value="ECO:0007669"/>
    <property type="project" value="UniProtKB-KW"/>
</dbReference>
<dbReference type="CDD" id="cd18800">
    <property type="entry name" value="SF2_C_EcoR124I-like"/>
    <property type="match status" value="1"/>
</dbReference>
<dbReference type="PANTHER" id="PTHR30195">
    <property type="entry name" value="TYPE I SITE-SPECIFIC DEOXYRIBONUCLEASE PROTEIN SUBUNIT M AND R"/>
    <property type="match status" value="1"/>
</dbReference>
<dbReference type="Gene3D" id="3.30.460.10">
    <property type="entry name" value="Beta Polymerase, domain 2"/>
    <property type="match status" value="1"/>
</dbReference>
<dbReference type="Pfam" id="PF12008">
    <property type="entry name" value="EcoR124_C"/>
    <property type="match status" value="1"/>
</dbReference>
<dbReference type="Pfam" id="PF04313">
    <property type="entry name" value="HSDR_N"/>
    <property type="match status" value="1"/>
</dbReference>
<comment type="function">
    <text evidence="10">Subunit R is required for both nuclease and ATPase activities, but not for modification.</text>
</comment>
<dbReference type="AlphaFoldDB" id="A0A7Y5ASA2"/>
<sequence length="1274" mass="146804">MLTEKSGLPPSTIDAIKTALAQFPAVSSAVLYGSRAKGTYRPGSDIDLTLHTTADAPENLLLKVITALDELNIPYSFDISLYHHIDNTALKEHIQRVGIELYNSASYRAAVQQSESTQRYLEEQHQSEAQLEAKLVKQLTGLGYQQVSITNADELRANLKRQLEIHNKIELSHGEFNKIVNHLDKGNVFVRAKTLRDRFLLSRDDGSSCYIQFFNSLHWCQNQYQVTQQITQQGKYQNRYDVTLLINGLPLVQIELKRSGIELHEAFNQINRYQRHSFWSEGGLFNYVQLFVISNGVNTKYYANNRKQDFKQTFFWADFDNTLITELTAFADAFLEKCHLSKMISKYIVLHESDKLLMVLRPYQYYAVEAIEKRVKEGRKNGYIWHTTGSGKTLTSFKAAQLLTELPKVDKVVFAVDRADLDYQTTREFNHFSEGSVDGTSDTAALVKQMAGSNKLIVTTIQKLNSAIKSSKHEKAMTALRDKRVVFIFDECHRSQFGDTHKSIVGFFTKAQLFGFTGTPIKKDNAVSVQGIKRRTEDLFTEPLHKYLINNAIADHNVLKFSVEYWGKPVANESATADEQVSSIDTQESFLKDTRIEQNVDWIIAHHNRKTHNRQFSAMLCVSSKEMLIKYYDIFKQKQLDGKHDLRVVTIFTYAANESDEEANGLIGEPDFDIKTDDSKYADSREKLEQYVADYNALYQTQHSVKDSKAFYSYYKDIAKRMKERDKENFQDKDRADILLVVNMFLTGFDAKKLNTLYVDKNLKHHGLVQAFSRTNRVLGELKSQGNIVCFRNLKHNTDEAIALFSDPNSSEKVLLEPYEHYAAEFNLAVDKLQALAASADQVNELQSESEKLEFVKQFRQLIRTLNKLKSFTEFDWKDLQLAQQEFEDYKSKYLDIYDFAHKKEPGASILEEVDFELELIHRDEVNVDYILNLLSQLQKSQAKAGTAASADSTTQQVLNLLAKETQLRSKRELIEKFIADYMPKLSPQQDLRDIFTGFWQREKRFAIHQLCEREQLNKEAVYQLLDDYSFTGKDPLREQVFAALNYRPKLLERKQIYERILHDLKEIIQRFEDHTGAYETGEEPGEYEFISHYVHRLGDYELFFADEVKKSRYAHQLARFSIVLDKPYQDGLPSLAAYPVGSNLLGHGIASEVMFEDYLQLTKQFQQTLSQYGFEFDSSENFKDGSVFWALAEAREGSIILEFVLVVWITGKVINGVMDFLQKYKGSAEGLDRLKSDITTHFIAKTDDSAKQTSIIITEDIEEELRKLRNKKH</sequence>
<dbReference type="Pfam" id="PF18766">
    <property type="entry name" value="SWI2_SNF2"/>
    <property type="match status" value="1"/>
</dbReference>
<dbReference type="Pfam" id="PF18765">
    <property type="entry name" value="Polbeta"/>
    <property type="match status" value="1"/>
</dbReference>
<dbReference type="Gene3D" id="1.20.58.910">
    <property type="match status" value="1"/>
</dbReference>
<keyword evidence="13" id="KW-1185">Reference proteome</keyword>
<evidence type="ECO:0000256" key="7">
    <source>
        <dbReference type="ARBA" id="ARBA00022801"/>
    </source>
</evidence>
<dbReference type="CDD" id="cd18030">
    <property type="entry name" value="DEXHc_RE_I_HsdR"/>
    <property type="match status" value="1"/>
</dbReference>
<dbReference type="SUPFAM" id="SSF81301">
    <property type="entry name" value="Nucleotidyltransferase"/>
    <property type="match status" value="1"/>
</dbReference>
<dbReference type="PROSITE" id="PS51192">
    <property type="entry name" value="HELICASE_ATP_BIND_1"/>
    <property type="match status" value="1"/>
</dbReference>
<dbReference type="GO" id="GO:0003677">
    <property type="term" value="F:DNA binding"/>
    <property type="evidence" value="ECO:0007669"/>
    <property type="project" value="UniProtKB-KW"/>
</dbReference>
<evidence type="ECO:0000256" key="1">
    <source>
        <dbReference type="ARBA" id="ARBA00000851"/>
    </source>
</evidence>
<evidence type="ECO:0000313" key="13">
    <source>
        <dbReference type="Proteomes" id="UP000523161"/>
    </source>
</evidence>
<evidence type="ECO:0000256" key="3">
    <source>
        <dbReference type="ARBA" id="ARBA00022722"/>
    </source>
</evidence>
<dbReference type="SUPFAM" id="SSF52540">
    <property type="entry name" value="P-loop containing nucleoside triphosphate hydrolases"/>
    <property type="match status" value="1"/>
</dbReference>
<dbReference type="InterPro" id="IPR007409">
    <property type="entry name" value="Restrct_endonuc_type1_HsdR_N"/>
</dbReference>
<dbReference type="InterPro" id="IPR014001">
    <property type="entry name" value="Helicase_ATP-bd"/>
</dbReference>
<feature type="domain" description="Helicase ATP-binding" evidence="11">
    <location>
        <begin position="373"/>
        <end position="538"/>
    </location>
</feature>
<dbReference type="InterPro" id="IPR004473">
    <property type="entry name" value="Restrct_endonuc_typeI_HsdR"/>
</dbReference>
<reference evidence="12 13" key="1">
    <citation type="submission" date="2020-06" db="EMBL/GenBank/DDBJ databases">
        <title>Rheinheimera sp. nov., a marine bacterium isolated from coastal.</title>
        <authorList>
            <person name="Yu Q."/>
            <person name="Qi Y."/>
            <person name="Pu J."/>
        </authorList>
    </citation>
    <scope>NUCLEOTIDE SEQUENCE [LARGE SCALE GENOMIC DNA]</scope>
    <source>
        <strain evidence="12 13">YQF-2</strain>
    </source>
</reference>
<organism evidence="12 13">
    <name type="scientific">Rheinheimera lutimaris</name>
    <dbReference type="NCBI Taxonomy" id="2740584"/>
    <lineage>
        <taxon>Bacteria</taxon>
        <taxon>Pseudomonadati</taxon>
        <taxon>Pseudomonadota</taxon>
        <taxon>Gammaproteobacteria</taxon>
        <taxon>Chromatiales</taxon>
        <taxon>Chromatiaceae</taxon>
        <taxon>Rheinheimera</taxon>
    </lineage>
</organism>
<keyword evidence="5 10" id="KW-0680">Restriction system</keyword>
<evidence type="ECO:0000256" key="9">
    <source>
        <dbReference type="ARBA" id="ARBA00023125"/>
    </source>
</evidence>
<evidence type="ECO:0000256" key="6">
    <source>
        <dbReference type="ARBA" id="ARBA00022759"/>
    </source>
</evidence>
<dbReference type="InterPro" id="IPR043519">
    <property type="entry name" value="NT_sf"/>
</dbReference>